<keyword evidence="2" id="KW-1185">Reference proteome</keyword>
<protein>
    <submittedName>
        <fullName evidence="1">Uncharacterized protein</fullName>
    </submittedName>
</protein>
<dbReference type="Proteomes" id="UP001221757">
    <property type="component" value="Unassembled WGS sequence"/>
</dbReference>
<reference evidence="1" key="1">
    <citation type="submission" date="2023-03" db="EMBL/GenBank/DDBJ databases">
        <title>Massive genome expansion in bonnet fungi (Mycena s.s.) driven by repeated elements and novel gene families across ecological guilds.</title>
        <authorList>
            <consortium name="Lawrence Berkeley National Laboratory"/>
            <person name="Harder C.B."/>
            <person name="Miyauchi S."/>
            <person name="Viragh M."/>
            <person name="Kuo A."/>
            <person name="Thoen E."/>
            <person name="Andreopoulos B."/>
            <person name="Lu D."/>
            <person name="Skrede I."/>
            <person name="Drula E."/>
            <person name="Henrissat B."/>
            <person name="Morin E."/>
            <person name="Kohler A."/>
            <person name="Barry K."/>
            <person name="LaButti K."/>
            <person name="Morin E."/>
            <person name="Salamov A."/>
            <person name="Lipzen A."/>
            <person name="Mereny Z."/>
            <person name="Hegedus B."/>
            <person name="Baldrian P."/>
            <person name="Stursova M."/>
            <person name="Weitz H."/>
            <person name="Taylor A."/>
            <person name="Grigoriev I.V."/>
            <person name="Nagy L.G."/>
            <person name="Martin F."/>
            <person name="Kauserud H."/>
        </authorList>
    </citation>
    <scope>NUCLEOTIDE SEQUENCE</scope>
    <source>
        <strain evidence="1">CBHHK067</strain>
    </source>
</reference>
<gene>
    <name evidence="1" type="ORF">B0H17DRAFT_1151884</name>
</gene>
<name>A0AAD7BH59_MYCRO</name>
<organism evidence="1 2">
    <name type="scientific">Mycena rosella</name>
    <name type="common">Pink bonnet</name>
    <name type="synonym">Agaricus rosellus</name>
    <dbReference type="NCBI Taxonomy" id="1033263"/>
    <lineage>
        <taxon>Eukaryota</taxon>
        <taxon>Fungi</taxon>
        <taxon>Dikarya</taxon>
        <taxon>Basidiomycota</taxon>
        <taxon>Agaricomycotina</taxon>
        <taxon>Agaricomycetes</taxon>
        <taxon>Agaricomycetidae</taxon>
        <taxon>Agaricales</taxon>
        <taxon>Marasmiineae</taxon>
        <taxon>Mycenaceae</taxon>
        <taxon>Mycena</taxon>
    </lineage>
</organism>
<accession>A0AAD7BH59</accession>
<comment type="caution">
    <text evidence="1">The sequence shown here is derived from an EMBL/GenBank/DDBJ whole genome shotgun (WGS) entry which is preliminary data.</text>
</comment>
<proteinExistence type="predicted"/>
<dbReference type="EMBL" id="JARKIE010000683">
    <property type="protein sequence ID" value="KAJ7620922.1"/>
    <property type="molecule type" value="Genomic_DNA"/>
</dbReference>
<sequence>ATVRRAVFTVTGPSVEASAAFTYGSAAVRVDPYTGYPYPSVYGSTGPTGQRGYGDTINARKARFRRGGCKSGGFQLRIETPHRLRERGLNAISRLDQGVDRILGAGCMLDGTRVQCRIYRVDRWACASVGNIFPMQLLRQIAVTYDDHGPNKGLPNTGNMRVADVSSTGRLRDGWPRLRP</sequence>
<dbReference type="AlphaFoldDB" id="A0AAD7BH59"/>
<feature type="non-terminal residue" evidence="1">
    <location>
        <position position="180"/>
    </location>
</feature>
<evidence type="ECO:0000313" key="1">
    <source>
        <dbReference type="EMBL" id="KAJ7620922.1"/>
    </source>
</evidence>
<evidence type="ECO:0000313" key="2">
    <source>
        <dbReference type="Proteomes" id="UP001221757"/>
    </source>
</evidence>